<dbReference type="Pfam" id="PF00582">
    <property type="entry name" value="Usp"/>
    <property type="match status" value="1"/>
</dbReference>
<feature type="compositionally biased region" description="Basic residues" evidence="1">
    <location>
        <begin position="119"/>
        <end position="138"/>
    </location>
</feature>
<dbReference type="PANTHER" id="PTHR46553:SF29">
    <property type="entry name" value="OS10G0437500 PROTEIN"/>
    <property type="match status" value="1"/>
</dbReference>
<dbReference type="SUPFAM" id="SSF52402">
    <property type="entry name" value="Adenine nucleotide alpha hydrolases-like"/>
    <property type="match status" value="2"/>
</dbReference>
<dbReference type="Proteomes" id="UP000823388">
    <property type="component" value="Chromosome 9K"/>
</dbReference>
<evidence type="ECO:0000259" key="2">
    <source>
        <dbReference type="Pfam" id="PF00582"/>
    </source>
</evidence>
<sequence length="209" mass="22791">MKVLVAVDDSDFSRHALAWVLDHLFFPSPAAADQPPAAEPRRPELVLVHALEPLRHVMYPVGPGSAVYGAPSMVESVRAAQAENARGLLDRAKRICHQRGVGERGGGGGGRGAQGGAVPRRRRHGRRAARRRQPRPRRHQEVNERGGPRGQQHAAVWICLFIDLSICVYTARRAFLGSVSDYCAHHASCPIIVVKPPRDDGHCAHRAAS</sequence>
<dbReference type="InterPro" id="IPR014729">
    <property type="entry name" value="Rossmann-like_a/b/a_fold"/>
</dbReference>
<name>A0A8T0NFV8_PANVG</name>
<evidence type="ECO:0000313" key="4">
    <source>
        <dbReference type="Proteomes" id="UP000823388"/>
    </source>
</evidence>
<dbReference type="InterPro" id="IPR006016">
    <property type="entry name" value="UspA"/>
</dbReference>
<dbReference type="PANTHER" id="PTHR46553">
    <property type="entry name" value="ADENINE NUCLEOTIDE ALPHA HYDROLASES-LIKE SUPERFAMILY PROTEIN"/>
    <property type="match status" value="1"/>
</dbReference>
<protein>
    <recommendedName>
        <fullName evidence="2">UspA domain-containing protein</fullName>
    </recommendedName>
</protein>
<feature type="region of interest" description="Disordered" evidence="1">
    <location>
        <begin position="99"/>
        <end position="148"/>
    </location>
</feature>
<dbReference type="AlphaFoldDB" id="A0A8T0NFV8"/>
<dbReference type="Gene3D" id="3.40.50.12370">
    <property type="match status" value="1"/>
</dbReference>
<gene>
    <name evidence="3" type="ORF">PVAP13_9KG205600</name>
</gene>
<organism evidence="3 4">
    <name type="scientific">Panicum virgatum</name>
    <name type="common">Blackwell switchgrass</name>
    <dbReference type="NCBI Taxonomy" id="38727"/>
    <lineage>
        <taxon>Eukaryota</taxon>
        <taxon>Viridiplantae</taxon>
        <taxon>Streptophyta</taxon>
        <taxon>Embryophyta</taxon>
        <taxon>Tracheophyta</taxon>
        <taxon>Spermatophyta</taxon>
        <taxon>Magnoliopsida</taxon>
        <taxon>Liliopsida</taxon>
        <taxon>Poales</taxon>
        <taxon>Poaceae</taxon>
        <taxon>PACMAD clade</taxon>
        <taxon>Panicoideae</taxon>
        <taxon>Panicodae</taxon>
        <taxon>Paniceae</taxon>
        <taxon>Panicinae</taxon>
        <taxon>Panicum</taxon>
        <taxon>Panicum sect. Hiantes</taxon>
    </lineage>
</organism>
<accession>A0A8T0NFV8</accession>
<reference evidence="3" key="1">
    <citation type="submission" date="2020-05" db="EMBL/GenBank/DDBJ databases">
        <title>WGS assembly of Panicum virgatum.</title>
        <authorList>
            <person name="Lovell J.T."/>
            <person name="Jenkins J."/>
            <person name="Shu S."/>
            <person name="Juenger T.E."/>
            <person name="Schmutz J."/>
        </authorList>
    </citation>
    <scope>NUCLEOTIDE SEQUENCE</scope>
    <source>
        <strain evidence="3">AP13</strain>
    </source>
</reference>
<evidence type="ECO:0000256" key="1">
    <source>
        <dbReference type="SAM" id="MobiDB-lite"/>
    </source>
</evidence>
<feature type="domain" description="UspA" evidence="2">
    <location>
        <begin position="171"/>
        <end position="195"/>
    </location>
</feature>
<feature type="compositionally biased region" description="Gly residues" evidence="1">
    <location>
        <begin position="103"/>
        <end position="115"/>
    </location>
</feature>
<dbReference type="Gene3D" id="3.40.50.620">
    <property type="entry name" value="HUPs"/>
    <property type="match status" value="1"/>
</dbReference>
<keyword evidence="4" id="KW-1185">Reference proteome</keyword>
<evidence type="ECO:0000313" key="3">
    <source>
        <dbReference type="EMBL" id="KAG2548901.1"/>
    </source>
</evidence>
<proteinExistence type="predicted"/>
<comment type="caution">
    <text evidence="3">The sequence shown here is derived from an EMBL/GenBank/DDBJ whole genome shotgun (WGS) entry which is preliminary data.</text>
</comment>
<dbReference type="EMBL" id="CM029053">
    <property type="protein sequence ID" value="KAG2548901.1"/>
    <property type="molecule type" value="Genomic_DNA"/>
</dbReference>